<feature type="domain" description="C2H2-type" evidence="11">
    <location>
        <begin position="79"/>
        <end position="102"/>
    </location>
</feature>
<keyword evidence="4 9" id="KW-0863">Zinc-finger</keyword>
<proteinExistence type="predicted"/>
<feature type="region of interest" description="Disordered" evidence="10">
    <location>
        <begin position="325"/>
        <end position="356"/>
    </location>
</feature>
<feature type="compositionally biased region" description="Pro residues" evidence="10">
    <location>
        <begin position="328"/>
        <end position="349"/>
    </location>
</feature>
<dbReference type="PROSITE" id="PS50157">
    <property type="entry name" value="ZINC_FINGER_C2H2_2"/>
    <property type="match status" value="3"/>
</dbReference>
<dbReference type="SUPFAM" id="SSF57667">
    <property type="entry name" value="beta-beta-alpha zinc fingers"/>
    <property type="match status" value="1"/>
</dbReference>
<evidence type="ECO:0000256" key="3">
    <source>
        <dbReference type="ARBA" id="ARBA00022737"/>
    </source>
</evidence>
<evidence type="ECO:0000313" key="13">
    <source>
        <dbReference type="Proteomes" id="UP001231189"/>
    </source>
</evidence>
<evidence type="ECO:0000256" key="6">
    <source>
        <dbReference type="ARBA" id="ARBA00023015"/>
    </source>
</evidence>
<feature type="region of interest" description="Disordered" evidence="10">
    <location>
        <begin position="136"/>
        <end position="169"/>
    </location>
</feature>
<keyword evidence="13" id="KW-1185">Reference proteome</keyword>
<dbReference type="PROSITE" id="PS00028">
    <property type="entry name" value="ZINC_FINGER_C2H2_1"/>
    <property type="match status" value="3"/>
</dbReference>
<comment type="subcellular location">
    <subcellularLocation>
        <location evidence="1">Nucleus</location>
    </subcellularLocation>
</comment>
<dbReference type="GO" id="GO:0008270">
    <property type="term" value="F:zinc ion binding"/>
    <property type="evidence" value="ECO:0007669"/>
    <property type="project" value="UniProtKB-KW"/>
</dbReference>
<keyword evidence="5" id="KW-0862">Zinc</keyword>
<sequence>MAGSSEDESGSEIEEDEVVSSWYHAAAGSDTDTDDEDARYYLAHHHDDLRGPLSPASSLGSHGTITGAGAAAALANAGFPCPICRRDFTSWKAVGSHMRVHAKVSVAAGSSAGASAVDEVGDSVSVSMPVQSVCSNDPVLNGGSSNRSSVEPIQSGAAAPQVPPVSPPPAPPQQANFFPLMVPLIVPAPQQVLVGGDPPLPAPEHGVVNGPPHIIAGGDPNAFPQAPAGRGFQCRECDRWFPTHQGLGGHAAGHKNRRYAAEARAAAAAGIDLTSRGVPRKPHPCKVCGAEYQSGVSLGGHMRKHYAGRTIVPRERMRLPELALAPPLQQPPPAEPPLQQPPPAAPPVQQPQVPAGSVRLFGVTIVQAQMEEEEPPAEHEQ</sequence>
<keyword evidence="8" id="KW-0539">Nucleus</keyword>
<evidence type="ECO:0000256" key="7">
    <source>
        <dbReference type="ARBA" id="ARBA00023163"/>
    </source>
</evidence>
<evidence type="ECO:0000256" key="8">
    <source>
        <dbReference type="ARBA" id="ARBA00023242"/>
    </source>
</evidence>
<gene>
    <name evidence="12" type="ORF">QYE76_057877</name>
</gene>
<dbReference type="Proteomes" id="UP001231189">
    <property type="component" value="Unassembled WGS sequence"/>
</dbReference>
<dbReference type="Pfam" id="PF13894">
    <property type="entry name" value="zf-C2H2_4"/>
    <property type="match status" value="1"/>
</dbReference>
<keyword evidence="7" id="KW-0804">Transcription</keyword>
<dbReference type="PANTHER" id="PTHR26374">
    <property type="entry name" value="ZINC FINGER PROTEIN ZAT5"/>
    <property type="match status" value="1"/>
</dbReference>
<dbReference type="Gene3D" id="3.30.160.60">
    <property type="entry name" value="Classic Zinc Finger"/>
    <property type="match status" value="1"/>
</dbReference>
<feature type="region of interest" description="Disordered" evidence="10">
    <location>
        <begin position="1"/>
        <end position="39"/>
    </location>
</feature>
<dbReference type="EMBL" id="JAUUTY010000003">
    <property type="protein sequence ID" value="KAK1669718.1"/>
    <property type="molecule type" value="Genomic_DNA"/>
</dbReference>
<evidence type="ECO:0000313" key="12">
    <source>
        <dbReference type="EMBL" id="KAK1669718.1"/>
    </source>
</evidence>
<dbReference type="SMART" id="SM00355">
    <property type="entry name" value="ZnF_C2H2"/>
    <property type="match status" value="3"/>
</dbReference>
<evidence type="ECO:0000256" key="2">
    <source>
        <dbReference type="ARBA" id="ARBA00022723"/>
    </source>
</evidence>
<evidence type="ECO:0000256" key="9">
    <source>
        <dbReference type="PROSITE-ProRule" id="PRU00042"/>
    </source>
</evidence>
<reference evidence="12" key="1">
    <citation type="submission" date="2023-07" db="EMBL/GenBank/DDBJ databases">
        <title>A chromosome-level genome assembly of Lolium multiflorum.</title>
        <authorList>
            <person name="Chen Y."/>
            <person name="Copetti D."/>
            <person name="Kolliker R."/>
            <person name="Studer B."/>
        </authorList>
    </citation>
    <scope>NUCLEOTIDE SEQUENCE</scope>
    <source>
        <strain evidence="12">02402/16</strain>
        <tissue evidence="12">Leaf</tissue>
    </source>
</reference>
<dbReference type="Pfam" id="PF13912">
    <property type="entry name" value="zf-C2H2_6"/>
    <property type="match status" value="2"/>
</dbReference>
<evidence type="ECO:0000256" key="5">
    <source>
        <dbReference type="ARBA" id="ARBA00022833"/>
    </source>
</evidence>
<keyword evidence="3" id="KW-0677">Repeat</keyword>
<dbReference type="GO" id="GO:0005634">
    <property type="term" value="C:nucleus"/>
    <property type="evidence" value="ECO:0007669"/>
    <property type="project" value="UniProtKB-SubCell"/>
</dbReference>
<keyword evidence="6" id="KW-0805">Transcription regulation</keyword>
<evidence type="ECO:0000256" key="4">
    <source>
        <dbReference type="ARBA" id="ARBA00022771"/>
    </source>
</evidence>
<organism evidence="12 13">
    <name type="scientific">Lolium multiflorum</name>
    <name type="common">Italian ryegrass</name>
    <name type="synonym">Lolium perenne subsp. multiflorum</name>
    <dbReference type="NCBI Taxonomy" id="4521"/>
    <lineage>
        <taxon>Eukaryota</taxon>
        <taxon>Viridiplantae</taxon>
        <taxon>Streptophyta</taxon>
        <taxon>Embryophyta</taxon>
        <taxon>Tracheophyta</taxon>
        <taxon>Spermatophyta</taxon>
        <taxon>Magnoliopsida</taxon>
        <taxon>Liliopsida</taxon>
        <taxon>Poales</taxon>
        <taxon>Poaceae</taxon>
        <taxon>BOP clade</taxon>
        <taxon>Pooideae</taxon>
        <taxon>Poodae</taxon>
        <taxon>Poeae</taxon>
        <taxon>Poeae Chloroplast Group 2 (Poeae type)</taxon>
        <taxon>Loliodinae</taxon>
        <taxon>Loliinae</taxon>
        <taxon>Lolium</taxon>
    </lineage>
</organism>
<feature type="compositionally biased region" description="Acidic residues" evidence="10">
    <location>
        <begin position="1"/>
        <end position="18"/>
    </location>
</feature>
<comment type="caution">
    <text evidence="12">The sequence shown here is derived from an EMBL/GenBank/DDBJ whole genome shotgun (WGS) entry which is preliminary data.</text>
</comment>
<dbReference type="PANTHER" id="PTHR26374:SF378">
    <property type="entry name" value="C2H2-TYPE ZINC FINGER FAMILY PROTEIN"/>
    <property type="match status" value="1"/>
</dbReference>
<feature type="domain" description="C2H2-type" evidence="11">
    <location>
        <begin position="232"/>
        <end position="259"/>
    </location>
</feature>
<dbReference type="InterPro" id="IPR013087">
    <property type="entry name" value="Znf_C2H2_type"/>
</dbReference>
<evidence type="ECO:0000259" key="11">
    <source>
        <dbReference type="PROSITE" id="PS50157"/>
    </source>
</evidence>
<dbReference type="InterPro" id="IPR036236">
    <property type="entry name" value="Znf_C2H2_sf"/>
</dbReference>
<evidence type="ECO:0000256" key="10">
    <source>
        <dbReference type="SAM" id="MobiDB-lite"/>
    </source>
</evidence>
<keyword evidence="2" id="KW-0479">Metal-binding</keyword>
<name>A0AAD8T4F0_LOLMU</name>
<dbReference type="AlphaFoldDB" id="A0AAD8T4F0"/>
<protein>
    <recommendedName>
        <fullName evidence="11">C2H2-type domain-containing protein</fullName>
    </recommendedName>
</protein>
<feature type="domain" description="C2H2-type" evidence="11">
    <location>
        <begin position="283"/>
        <end position="310"/>
    </location>
</feature>
<evidence type="ECO:0000256" key="1">
    <source>
        <dbReference type="ARBA" id="ARBA00004123"/>
    </source>
</evidence>
<feature type="compositionally biased region" description="Polar residues" evidence="10">
    <location>
        <begin position="142"/>
        <end position="152"/>
    </location>
</feature>
<accession>A0AAD8T4F0</accession>